<dbReference type="Gene3D" id="3.40.720.10">
    <property type="entry name" value="Alkaline Phosphatase, subunit A"/>
    <property type="match status" value="1"/>
</dbReference>
<comment type="cofactor">
    <cofactor evidence="1">
        <name>Ca(2+)</name>
        <dbReference type="ChEBI" id="CHEBI:29108"/>
    </cofactor>
</comment>
<keyword evidence="10" id="KW-1185">Reference proteome</keyword>
<keyword evidence="4 7" id="KW-0732">Signal</keyword>
<dbReference type="PROSITE" id="PS00523">
    <property type="entry name" value="SULFATASE_1"/>
    <property type="match status" value="1"/>
</dbReference>
<dbReference type="GO" id="GO:0046872">
    <property type="term" value="F:metal ion binding"/>
    <property type="evidence" value="ECO:0007669"/>
    <property type="project" value="UniProtKB-KW"/>
</dbReference>
<gene>
    <name evidence="9" type="ORF">SAMN06265377_3606</name>
</gene>
<keyword evidence="5" id="KW-0378">Hydrolase</keyword>
<evidence type="ECO:0000259" key="8">
    <source>
        <dbReference type="Pfam" id="PF00884"/>
    </source>
</evidence>
<protein>
    <submittedName>
        <fullName evidence="9">Arylsulfatase A</fullName>
    </submittedName>
</protein>
<evidence type="ECO:0000256" key="3">
    <source>
        <dbReference type="ARBA" id="ARBA00022723"/>
    </source>
</evidence>
<keyword evidence="3" id="KW-0479">Metal-binding</keyword>
<evidence type="ECO:0000256" key="4">
    <source>
        <dbReference type="ARBA" id="ARBA00022729"/>
    </source>
</evidence>
<evidence type="ECO:0000256" key="6">
    <source>
        <dbReference type="ARBA" id="ARBA00022837"/>
    </source>
</evidence>
<dbReference type="GO" id="GO:0004065">
    <property type="term" value="F:arylsulfatase activity"/>
    <property type="evidence" value="ECO:0007669"/>
    <property type="project" value="TreeGrafter"/>
</dbReference>
<dbReference type="RefSeq" id="WP_097047324.1">
    <property type="nucleotide sequence ID" value="NZ_OBEH01000007.1"/>
</dbReference>
<reference evidence="10" key="1">
    <citation type="submission" date="2017-09" db="EMBL/GenBank/DDBJ databases">
        <authorList>
            <person name="Varghese N."/>
            <person name="Submissions S."/>
        </authorList>
    </citation>
    <scope>NUCLEOTIDE SEQUENCE [LARGE SCALE GENOMIC DNA]</scope>
    <source>
        <strain evidence="10">DSM 25885</strain>
    </source>
</reference>
<dbReference type="Pfam" id="PF00884">
    <property type="entry name" value="Sulfatase"/>
    <property type="match status" value="1"/>
</dbReference>
<proteinExistence type="inferred from homology"/>
<evidence type="ECO:0000256" key="1">
    <source>
        <dbReference type="ARBA" id="ARBA00001913"/>
    </source>
</evidence>
<dbReference type="PANTHER" id="PTHR42693">
    <property type="entry name" value="ARYLSULFATASE FAMILY MEMBER"/>
    <property type="match status" value="1"/>
</dbReference>
<feature type="domain" description="Sulfatase N-terminal" evidence="8">
    <location>
        <begin position="31"/>
        <end position="388"/>
    </location>
</feature>
<dbReference type="PANTHER" id="PTHR42693:SF42">
    <property type="entry name" value="ARYLSULFATASE G"/>
    <property type="match status" value="1"/>
</dbReference>
<dbReference type="AlphaFoldDB" id="A0A285MYL8"/>
<dbReference type="InterPro" id="IPR050738">
    <property type="entry name" value="Sulfatase"/>
</dbReference>
<evidence type="ECO:0000256" key="2">
    <source>
        <dbReference type="ARBA" id="ARBA00008779"/>
    </source>
</evidence>
<dbReference type="OrthoDB" id="9765065at2"/>
<dbReference type="InterPro" id="IPR017850">
    <property type="entry name" value="Alkaline_phosphatase_core_sf"/>
</dbReference>
<dbReference type="Gene3D" id="3.30.1120.10">
    <property type="match status" value="1"/>
</dbReference>
<organism evidence="9 10">
    <name type="scientific">Flagellimonas pacifica</name>
    <dbReference type="NCBI Taxonomy" id="1247520"/>
    <lineage>
        <taxon>Bacteria</taxon>
        <taxon>Pseudomonadati</taxon>
        <taxon>Bacteroidota</taxon>
        <taxon>Flavobacteriia</taxon>
        <taxon>Flavobacteriales</taxon>
        <taxon>Flavobacteriaceae</taxon>
        <taxon>Flagellimonas</taxon>
    </lineage>
</organism>
<feature type="signal peptide" evidence="7">
    <location>
        <begin position="1"/>
        <end position="23"/>
    </location>
</feature>
<evidence type="ECO:0000313" key="10">
    <source>
        <dbReference type="Proteomes" id="UP000219048"/>
    </source>
</evidence>
<evidence type="ECO:0000256" key="5">
    <source>
        <dbReference type="ARBA" id="ARBA00022801"/>
    </source>
</evidence>
<name>A0A285MYL8_9FLAO</name>
<dbReference type="InterPro" id="IPR024607">
    <property type="entry name" value="Sulfatase_CS"/>
</dbReference>
<accession>A0A285MYL8</accession>
<sequence>MRLKITDRIITLLSLLCASPCVSSIVGNDPPNIVVFLVDDMGLMDTSVPFLTDTNGNLVKYHLNDYYITPNMEKLAEQGIRFTNFYAHSVCSPTRASILTGQNSARHGTTNWIRPESDNRTEFGPSNWNWRGLSKESMTLPRILQQAGYRTIHVGKAHFGPFGSDGEDPLNIGFDINIAGSSIGQPGSYYGKDGFGHIKGRKTRAVPGLEKYHGKDIFLTEALTLEAIRTISEAKEENKPFFLYMAHYAVHTPFQSDPRFADHYKHSGKSKKAQAYATLIEGIDKSLGDIVQHTKDLGLGENTLILFLGDNGSDAPLPIENDYSSSTPIKGKKGNHWEGGMRVPFIASWVSPNDKAFCQEKTLIATNAIQQQHGTILDILPTLCKVANLNYPKGPAIDGFELQQQLNGGQNPDRNELFLNHFPHGNHRSNYFTSLVQSDWKIIYHYQIDKEPRYELFNLKKDPFETNNVALKKPRRLKTMMKVLSDEMKNKKALYPEKQKQSLKLIMPR</sequence>
<dbReference type="CDD" id="cd16144">
    <property type="entry name" value="ARS_like"/>
    <property type="match status" value="1"/>
</dbReference>
<dbReference type="Proteomes" id="UP000219048">
    <property type="component" value="Unassembled WGS sequence"/>
</dbReference>
<dbReference type="SUPFAM" id="SSF53649">
    <property type="entry name" value="Alkaline phosphatase-like"/>
    <property type="match status" value="1"/>
</dbReference>
<keyword evidence="6" id="KW-0106">Calcium</keyword>
<evidence type="ECO:0000313" key="9">
    <source>
        <dbReference type="EMBL" id="SNZ01763.1"/>
    </source>
</evidence>
<evidence type="ECO:0000256" key="7">
    <source>
        <dbReference type="SAM" id="SignalP"/>
    </source>
</evidence>
<dbReference type="EMBL" id="OBEH01000007">
    <property type="protein sequence ID" value="SNZ01763.1"/>
    <property type="molecule type" value="Genomic_DNA"/>
</dbReference>
<comment type="similarity">
    <text evidence="2">Belongs to the sulfatase family.</text>
</comment>
<feature type="chain" id="PRO_5012854727" evidence="7">
    <location>
        <begin position="24"/>
        <end position="509"/>
    </location>
</feature>
<dbReference type="InterPro" id="IPR000917">
    <property type="entry name" value="Sulfatase_N"/>
</dbReference>